<evidence type="ECO:0000256" key="5">
    <source>
        <dbReference type="ARBA" id="ARBA00022692"/>
    </source>
</evidence>
<dbReference type="Proteomes" id="UP000325307">
    <property type="component" value="Unassembled WGS sequence"/>
</dbReference>
<feature type="transmembrane region" description="Helical" evidence="12">
    <location>
        <begin position="41"/>
        <end position="61"/>
    </location>
</feature>
<sequence length="224" mass="24092">MVNNGLKAAPERTEGGNVVRIIGAGHRDDIEYRVLDTFWTAPNLITVARFLLVPLFVWLVWTAQYGWATAVLAFLGSTDWVDGYVARRFNQISTVGRWLDPLADRVSLIVVAATIVLAGLAPAWLVYAIVVPDLVLIINSLVLFRGSPDLPVTTLGKVRTAMLLAGTPLLLFGHVEGVAGARIDLLATVVLAAACALHVIAAVQYFIQARKKAKVLRAGEACPG</sequence>
<dbReference type="InterPro" id="IPR000462">
    <property type="entry name" value="CDP-OH_P_trans"/>
</dbReference>
<dbReference type="AlphaFoldDB" id="A0A5A7NPH8"/>
<comment type="similarity">
    <text evidence="2 11">Belongs to the CDP-alcohol phosphatidyltransferase class-I family.</text>
</comment>
<dbReference type="PANTHER" id="PTHR14269:SF62">
    <property type="entry name" value="CDP-DIACYLGLYCEROL--GLYCEROL-3-PHOSPHATE 3-PHOSPHATIDYLTRANSFERASE 1, CHLOROPLASTIC"/>
    <property type="match status" value="1"/>
</dbReference>
<evidence type="ECO:0000256" key="1">
    <source>
        <dbReference type="ARBA" id="ARBA00004141"/>
    </source>
</evidence>
<dbReference type="InterPro" id="IPR043130">
    <property type="entry name" value="CDP-OH_PTrfase_TM_dom"/>
</dbReference>
<feature type="transmembrane region" description="Helical" evidence="12">
    <location>
        <begin position="98"/>
        <end position="118"/>
    </location>
</feature>
<comment type="subcellular location">
    <subcellularLocation>
        <location evidence="1">Membrane</location>
        <topology evidence="1">Multi-pass membrane protein</topology>
    </subcellularLocation>
</comment>
<dbReference type="InterPro" id="IPR048254">
    <property type="entry name" value="CDP_ALCOHOL_P_TRANSF_CS"/>
</dbReference>
<evidence type="ECO:0000313" key="13">
    <source>
        <dbReference type="EMBL" id="GER22579.1"/>
    </source>
</evidence>
<protein>
    <submittedName>
        <fullName evidence="13">CDP-diacylglycerol--glycerol-3-phosphate 3-phosphatidyltransferase</fullName>
    </submittedName>
</protein>
<dbReference type="InterPro" id="IPR050324">
    <property type="entry name" value="CDP-alcohol_PTase-I"/>
</dbReference>
<evidence type="ECO:0000256" key="2">
    <source>
        <dbReference type="ARBA" id="ARBA00010441"/>
    </source>
</evidence>
<proteinExistence type="inferred from homology"/>
<keyword evidence="9" id="KW-0594">Phospholipid biosynthesis</keyword>
<evidence type="ECO:0000256" key="6">
    <source>
        <dbReference type="ARBA" id="ARBA00022989"/>
    </source>
</evidence>
<dbReference type="GO" id="GO:0016020">
    <property type="term" value="C:membrane"/>
    <property type="evidence" value="ECO:0007669"/>
    <property type="project" value="UniProtKB-SubCell"/>
</dbReference>
<dbReference type="Pfam" id="PF01066">
    <property type="entry name" value="CDP-OH_P_transf"/>
    <property type="match status" value="1"/>
</dbReference>
<evidence type="ECO:0000256" key="9">
    <source>
        <dbReference type="ARBA" id="ARBA00023209"/>
    </source>
</evidence>
<evidence type="ECO:0000256" key="11">
    <source>
        <dbReference type="RuleBase" id="RU003750"/>
    </source>
</evidence>
<keyword evidence="4 11" id="KW-0808">Transferase</keyword>
<organism evidence="13 14">
    <name type="scientific">Zafaria cholistanensis</name>
    <dbReference type="NCBI Taxonomy" id="1682741"/>
    <lineage>
        <taxon>Bacteria</taxon>
        <taxon>Bacillati</taxon>
        <taxon>Actinomycetota</taxon>
        <taxon>Actinomycetes</taxon>
        <taxon>Micrococcales</taxon>
        <taxon>Micrococcaceae</taxon>
        <taxon>Zafaria</taxon>
    </lineage>
</organism>
<evidence type="ECO:0000256" key="12">
    <source>
        <dbReference type="SAM" id="Phobius"/>
    </source>
</evidence>
<dbReference type="GO" id="GO:0046474">
    <property type="term" value="P:glycerophospholipid biosynthetic process"/>
    <property type="evidence" value="ECO:0007669"/>
    <property type="project" value="TreeGrafter"/>
</dbReference>
<keyword evidence="3" id="KW-0444">Lipid biosynthesis</keyword>
<keyword evidence="14" id="KW-1185">Reference proteome</keyword>
<dbReference type="GO" id="GO:0016780">
    <property type="term" value="F:phosphotransferase activity, for other substituted phosphate groups"/>
    <property type="evidence" value="ECO:0007669"/>
    <property type="project" value="InterPro"/>
</dbReference>
<keyword evidence="7" id="KW-0443">Lipid metabolism</keyword>
<reference evidence="13 14" key="1">
    <citation type="submission" date="2019-09" db="EMBL/GenBank/DDBJ databases">
        <title>Arthrobacter zafarii sp. nov., a moderately thermotolerant and halotolerant actinobacterium isolated from Cholistan desert soil of Pakistan.</title>
        <authorList>
            <person name="Amin A."/>
            <person name="Ahmed I."/>
            <person name="Khalid N."/>
            <person name="Schumann P."/>
            <person name="Busse H.J."/>
            <person name="Khan I.U."/>
            <person name="Li S."/>
            <person name="Li W.J."/>
        </authorList>
    </citation>
    <scope>NUCLEOTIDE SEQUENCE [LARGE SCALE GENOMIC DNA]</scope>
    <source>
        <strain evidence="13 14">NCCP-1664</strain>
    </source>
</reference>
<gene>
    <name evidence="13" type="ORF">NCCP1664_10760</name>
</gene>
<dbReference type="PROSITE" id="PS00379">
    <property type="entry name" value="CDP_ALCOHOL_P_TRANSF"/>
    <property type="match status" value="1"/>
</dbReference>
<comment type="caution">
    <text evidence="13">The sequence shown here is derived from an EMBL/GenBank/DDBJ whole genome shotgun (WGS) entry which is preliminary data.</text>
</comment>
<dbReference type="PANTHER" id="PTHR14269">
    <property type="entry name" value="CDP-DIACYLGLYCEROL--GLYCEROL-3-PHOSPHATE 3-PHOSPHATIDYLTRANSFERASE-RELATED"/>
    <property type="match status" value="1"/>
</dbReference>
<keyword evidence="5 12" id="KW-0812">Transmembrane</keyword>
<feature type="transmembrane region" description="Helical" evidence="12">
    <location>
        <begin position="185"/>
        <end position="207"/>
    </location>
</feature>
<evidence type="ECO:0000313" key="14">
    <source>
        <dbReference type="Proteomes" id="UP000325307"/>
    </source>
</evidence>
<name>A0A5A7NPH8_9MICC</name>
<evidence type="ECO:0000256" key="8">
    <source>
        <dbReference type="ARBA" id="ARBA00023136"/>
    </source>
</evidence>
<keyword evidence="6 12" id="KW-1133">Transmembrane helix</keyword>
<evidence type="ECO:0000256" key="4">
    <source>
        <dbReference type="ARBA" id="ARBA00022679"/>
    </source>
</evidence>
<keyword evidence="8 12" id="KW-0472">Membrane</keyword>
<dbReference type="EMBL" id="BKDJ01000004">
    <property type="protein sequence ID" value="GER22579.1"/>
    <property type="molecule type" value="Genomic_DNA"/>
</dbReference>
<dbReference type="Gene3D" id="1.20.120.1760">
    <property type="match status" value="1"/>
</dbReference>
<evidence type="ECO:0000256" key="7">
    <source>
        <dbReference type="ARBA" id="ARBA00023098"/>
    </source>
</evidence>
<keyword evidence="10" id="KW-1208">Phospholipid metabolism</keyword>
<accession>A0A5A7NPH8</accession>
<evidence type="ECO:0000256" key="10">
    <source>
        <dbReference type="ARBA" id="ARBA00023264"/>
    </source>
</evidence>
<evidence type="ECO:0000256" key="3">
    <source>
        <dbReference type="ARBA" id="ARBA00022516"/>
    </source>
</evidence>